<dbReference type="PATRIC" id="fig|455632.4.peg.619"/>
<dbReference type="HOGENOM" id="CLU_089611_0_0_11"/>
<protein>
    <submittedName>
        <fullName evidence="1">StrG-like protein</fullName>
    </submittedName>
</protein>
<accession>B1VRP5</accession>
<name>B1VRP5_STRGG</name>
<dbReference type="SUPFAM" id="SSF51197">
    <property type="entry name" value="Clavaminate synthase-like"/>
    <property type="match status" value="1"/>
</dbReference>
<proteinExistence type="predicted"/>
<dbReference type="eggNOG" id="COG5285">
    <property type="taxonomic scope" value="Bacteria"/>
</dbReference>
<dbReference type="EMBL" id="AP009493">
    <property type="protein sequence ID" value="BAG17463.1"/>
    <property type="molecule type" value="Genomic_DNA"/>
</dbReference>
<reference evidence="2" key="1">
    <citation type="journal article" date="2008" name="J. Bacteriol.">
        <title>Genome sequence of the streptomycin-producing microorganism Streptomyces griseus IFO 13350.</title>
        <authorList>
            <person name="Ohnishi Y."/>
            <person name="Ishikawa J."/>
            <person name="Hara H."/>
            <person name="Suzuki H."/>
            <person name="Ikenoya M."/>
            <person name="Ikeda H."/>
            <person name="Yamashita A."/>
            <person name="Hattori M."/>
            <person name="Horinouchi S."/>
        </authorList>
    </citation>
    <scope>NUCLEOTIDE SEQUENCE [LARGE SCALE GENOMIC DNA]</scope>
    <source>
        <strain evidence="2">JCM 4626 / NBRC 13350</strain>
    </source>
</reference>
<dbReference type="Gene3D" id="2.60.120.620">
    <property type="entry name" value="q2cbj1_9rhob like domain"/>
    <property type="match status" value="1"/>
</dbReference>
<dbReference type="Proteomes" id="UP000001685">
    <property type="component" value="Chromosome"/>
</dbReference>
<gene>
    <name evidence="1" type="ordered locus">SGR_634</name>
</gene>
<dbReference type="KEGG" id="sgr:SGR_634"/>
<organism evidence="1 2">
    <name type="scientific">Streptomyces griseus subsp. griseus (strain JCM 4626 / CBS 651.72 / NBRC 13350 / KCC S-0626 / ISP 5235)</name>
    <dbReference type="NCBI Taxonomy" id="455632"/>
    <lineage>
        <taxon>Bacteria</taxon>
        <taxon>Bacillati</taxon>
        <taxon>Actinomycetota</taxon>
        <taxon>Actinomycetes</taxon>
        <taxon>Kitasatosporales</taxon>
        <taxon>Streptomycetaceae</taxon>
        <taxon>Streptomyces</taxon>
    </lineage>
</organism>
<evidence type="ECO:0000313" key="1">
    <source>
        <dbReference type="EMBL" id="BAG17463.1"/>
    </source>
</evidence>
<dbReference type="AlphaFoldDB" id="B1VRP5"/>
<sequence length="214" mass="24586">MWRSGRPEVYTYDSAAFDFGAAVESIYKSDALDGLRPYRPMERLTWKTDQSTDFHAAFYQQFDTKIRSLYRSFVKTLAPEVLGTDEYCFQRVPTFRIHFPGNVAVGEFHTDGDYNHRDGEVNFWLPLTRAWGTNSVWVEQEKGANDYAPAELDVGQVLVFDAVNWHHGNKVNETGSTRVSFDFRCIRLSDYSASGLRTVDAGRGLWIGEYFDVF</sequence>
<evidence type="ECO:0000313" key="2">
    <source>
        <dbReference type="Proteomes" id="UP000001685"/>
    </source>
</evidence>